<evidence type="ECO:0000256" key="11">
    <source>
        <dbReference type="ARBA" id="ARBA00062718"/>
    </source>
</evidence>
<evidence type="ECO:0000256" key="6">
    <source>
        <dbReference type="ARBA" id="ARBA00022692"/>
    </source>
</evidence>
<dbReference type="NCBIfam" id="TIGR01726">
    <property type="entry name" value="HEQRo_perm_3TM"/>
    <property type="match status" value="1"/>
</dbReference>
<evidence type="ECO:0000256" key="1">
    <source>
        <dbReference type="ARBA" id="ARBA00003159"/>
    </source>
</evidence>
<evidence type="ECO:0000313" key="15">
    <source>
        <dbReference type="EMBL" id="MBB6357801.1"/>
    </source>
</evidence>
<dbReference type="EMBL" id="JACHOU010000032">
    <property type="protein sequence ID" value="MBB6357801.1"/>
    <property type="molecule type" value="Genomic_DNA"/>
</dbReference>
<sequence>MFSWFRSLALLLPLSLLLSGCGGTYTWGWYVISPNLEKGRENLLFLVSGLGHTVAVALCAITLSVVVGLLVSLAVLSPNRFLRGFGRAYVEVLRSVPMLVMVLWVYYGLPIVFNLSPSAFTAGVLALALCDSAFQAEIFRAGIQSIDRGQHEAADALGLNYLDKFRYIIMPQAILRVLPPLGNQFVYMLKTSSLLSVIGLTELTRRANELITTEYRPLEVYSFLVLEYLALILLASWLVRRLERRMSARDGARPYSADAVGAAKPA</sequence>
<feature type="domain" description="ABC transmembrane type-1" evidence="14">
    <location>
        <begin position="50"/>
        <end position="239"/>
    </location>
</feature>
<evidence type="ECO:0000256" key="13">
    <source>
        <dbReference type="RuleBase" id="RU363032"/>
    </source>
</evidence>
<dbReference type="Pfam" id="PF00528">
    <property type="entry name" value="BPD_transp_1"/>
    <property type="match status" value="1"/>
</dbReference>
<feature type="transmembrane region" description="Helical" evidence="13">
    <location>
        <begin position="220"/>
        <end position="239"/>
    </location>
</feature>
<dbReference type="PROSITE" id="PS51257">
    <property type="entry name" value="PROKAR_LIPOPROTEIN"/>
    <property type="match status" value="1"/>
</dbReference>
<dbReference type="InterPro" id="IPR010065">
    <property type="entry name" value="AA_ABC_transptr_permease_3TM"/>
</dbReference>
<reference evidence="15 16" key="1">
    <citation type="submission" date="2020-08" db="EMBL/GenBank/DDBJ databases">
        <title>Genomic Encyclopedia of Type Strains, Phase IV (KMG-IV): sequencing the most valuable type-strain genomes for metagenomic binning, comparative biology and taxonomic classification.</title>
        <authorList>
            <person name="Goeker M."/>
        </authorList>
    </citation>
    <scope>NUCLEOTIDE SEQUENCE [LARGE SCALE GENOMIC DNA]</scope>
    <source>
        <strain evidence="15 16">DSM 7051</strain>
    </source>
</reference>
<evidence type="ECO:0000313" key="16">
    <source>
        <dbReference type="Proteomes" id="UP000536262"/>
    </source>
</evidence>
<organism evidence="15 16">
    <name type="scientific">Aminobacter aganoensis</name>
    <dbReference type="NCBI Taxonomy" id="83264"/>
    <lineage>
        <taxon>Bacteria</taxon>
        <taxon>Pseudomonadati</taxon>
        <taxon>Pseudomonadota</taxon>
        <taxon>Alphaproteobacteria</taxon>
        <taxon>Hyphomicrobiales</taxon>
        <taxon>Phyllobacteriaceae</taxon>
        <taxon>Aminobacter</taxon>
    </lineage>
</organism>
<comment type="subunit">
    <text evidence="11">The complex is composed of two ATP-binding proteins (GltL), two transmembrane proteins (GltJ and GltK) and a solute-binding protein (GltI).</text>
</comment>
<dbReference type="RefSeq" id="WP_184702685.1">
    <property type="nucleotide sequence ID" value="NZ_BAABEG010000001.1"/>
</dbReference>
<comment type="caution">
    <text evidence="15">The sequence shown here is derived from an EMBL/GenBank/DDBJ whole genome shotgun (WGS) entry which is preliminary data.</text>
</comment>
<keyword evidence="4 13" id="KW-0813">Transport</keyword>
<gene>
    <name evidence="15" type="ORF">GGR00_005625</name>
</gene>
<evidence type="ECO:0000256" key="9">
    <source>
        <dbReference type="ARBA" id="ARBA00023136"/>
    </source>
</evidence>
<dbReference type="GO" id="GO:0022857">
    <property type="term" value="F:transmembrane transporter activity"/>
    <property type="evidence" value="ECO:0007669"/>
    <property type="project" value="InterPro"/>
</dbReference>
<dbReference type="FunFam" id="1.10.3720.10:FF:000006">
    <property type="entry name" value="Glutamate/aspartate ABC transporter, permease protein GltK"/>
    <property type="match status" value="1"/>
</dbReference>
<feature type="transmembrane region" description="Helical" evidence="13">
    <location>
        <begin position="88"/>
        <end position="107"/>
    </location>
</feature>
<evidence type="ECO:0000256" key="10">
    <source>
        <dbReference type="ARBA" id="ARBA00060298"/>
    </source>
</evidence>
<evidence type="ECO:0000259" key="14">
    <source>
        <dbReference type="PROSITE" id="PS50928"/>
    </source>
</evidence>
<evidence type="ECO:0000256" key="7">
    <source>
        <dbReference type="ARBA" id="ARBA00022970"/>
    </source>
</evidence>
<accession>A0A7X0FDL4</accession>
<dbReference type="PROSITE" id="PS50928">
    <property type="entry name" value="ABC_TM1"/>
    <property type="match status" value="1"/>
</dbReference>
<dbReference type="Gene3D" id="1.10.3720.10">
    <property type="entry name" value="MetI-like"/>
    <property type="match status" value="1"/>
</dbReference>
<dbReference type="PANTHER" id="PTHR30614">
    <property type="entry name" value="MEMBRANE COMPONENT OF AMINO ACID ABC TRANSPORTER"/>
    <property type="match status" value="1"/>
</dbReference>
<dbReference type="GO" id="GO:0043190">
    <property type="term" value="C:ATP-binding cassette (ABC) transporter complex"/>
    <property type="evidence" value="ECO:0007669"/>
    <property type="project" value="InterPro"/>
</dbReference>
<keyword evidence="8 13" id="KW-1133">Transmembrane helix</keyword>
<protein>
    <recommendedName>
        <fullName evidence="12">Glutamate/aspartate import permease protein GltK</fullName>
    </recommendedName>
</protein>
<evidence type="ECO:0000256" key="2">
    <source>
        <dbReference type="ARBA" id="ARBA00004429"/>
    </source>
</evidence>
<evidence type="ECO:0000256" key="12">
    <source>
        <dbReference type="ARBA" id="ARBA00073645"/>
    </source>
</evidence>
<evidence type="ECO:0000256" key="5">
    <source>
        <dbReference type="ARBA" id="ARBA00022475"/>
    </source>
</evidence>
<dbReference type="PANTHER" id="PTHR30614:SF20">
    <property type="entry name" value="GLUTAMINE TRANSPORT SYSTEM PERMEASE PROTEIN GLNP"/>
    <property type="match status" value="1"/>
</dbReference>
<comment type="similarity">
    <text evidence="3">Belongs to the binding-protein-dependent transport system permease family. HisMQ subfamily.</text>
</comment>
<comment type="subcellular location">
    <subcellularLocation>
        <location evidence="2">Cell inner membrane</location>
        <topology evidence="2">Multi-pass membrane protein</topology>
    </subcellularLocation>
    <subcellularLocation>
        <location evidence="13">Cell membrane</location>
        <topology evidence="13">Multi-pass membrane protein</topology>
    </subcellularLocation>
</comment>
<dbReference type="Proteomes" id="UP000536262">
    <property type="component" value="Unassembled WGS sequence"/>
</dbReference>
<keyword evidence="16" id="KW-1185">Reference proteome</keyword>
<dbReference type="GO" id="GO:0006865">
    <property type="term" value="P:amino acid transport"/>
    <property type="evidence" value="ECO:0007669"/>
    <property type="project" value="UniProtKB-KW"/>
</dbReference>
<keyword evidence="9 13" id="KW-0472">Membrane</keyword>
<dbReference type="CDD" id="cd06261">
    <property type="entry name" value="TM_PBP2"/>
    <property type="match status" value="1"/>
</dbReference>
<dbReference type="InterPro" id="IPR035906">
    <property type="entry name" value="MetI-like_sf"/>
</dbReference>
<dbReference type="InterPro" id="IPR043429">
    <property type="entry name" value="ArtM/GltK/GlnP/TcyL/YhdX-like"/>
</dbReference>
<name>A0A7X0FDL4_9HYPH</name>
<evidence type="ECO:0000256" key="3">
    <source>
        <dbReference type="ARBA" id="ARBA00010072"/>
    </source>
</evidence>
<dbReference type="SUPFAM" id="SSF161098">
    <property type="entry name" value="MetI-like"/>
    <property type="match status" value="1"/>
</dbReference>
<dbReference type="InterPro" id="IPR000515">
    <property type="entry name" value="MetI-like"/>
</dbReference>
<evidence type="ECO:0000256" key="8">
    <source>
        <dbReference type="ARBA" id="ARBA00022989"/>
    </source>
</evidence>
<keyword evidence="7" id="KW-0029">Amino-acid transport</keyword>
<comment type="function">
    <text evidence="1">Part of the binding-protein-dependent transport system for glutamine; probably responsible for the translocation of the substrate across the membrane.</text>
</comment>
<feature type="transmembrane region" description="Helical" evidence="13">
    <location>
        <begin position="46"/>
        <end position="76"/>
    </location>
</feature>
<comment type="function">
    <text evidence="10">Part of the ABC transporter complex GltIJKL involved in glutamate and aspartate uptake. Probably responsible for the translocation of the substrate across the membrane.</text>
</comment>
<dbReference type="AlphaFoldDB" id="A0A7X0FDL4"/>
<proteinExistence type="inferred from homology"/>
<keyword evidence="5" id="KW-1003">Cell membrane</keyword>
<evidence type="ECO:0000256" key="4">
    <source>
        <dbReference type="ARBA" id="ARBA00022448"/>
    </source>
</evidence>
<keyword evidence="6 13" id="KW-0812">Transmembrane</keyword>